<keyword evidence="3" id="KW-0498">Mitosis</keyword>
<dbReference type="InterPro" id="IPR026971">
    <property type="entry name" value="CND1/NCAPD3"/>
</dbReference>
<keyword evidence="10" id="KW-1185">Reference proteome</keyword>
<evidence type="ECO:0000256" key="7">
    <source>
        <dbReference type="SAM" id="MobiDB-lite"/>
    </source>
</evidence>
<dbReference type="InterPro" id="IPR016024">
    <property type="entry name" value="ARM-type_fold"/>
</dbReference>
<proteinExistence type="predicted"/>
<gene>
    <name evidence="9" type="ORF">JD844_009882</name>
</gene>
<feature type="domain" description="Condensin complex subunit 1 C-terminal" evidence="8">
    <location>
        <begin position="26"/>
        <end position="115"/>
    </location>
</feature>
<sequence length="295" mass="32964">MISTEFCDTHLRLFFTMMEKSTLSSVRANLMIAAGDLAIRFPNQVEPWTPHLYARLRDPCQHVRKTAALVMTHLILKDMVKVKGQVSEMATLLIDPEEEIVRLALNFFTELSSKDRPEPALPSHSRFPSPVLGPSSAVLSPPALEVVSPVCPPTWALVSDSESEGEIREEVPLLAPETSTLHKDRATLSTEVEDAPLDPETGKILRENPNLVFDSLTGRFLMQVDPRTHLSRPSTLRVQAQVHRVSPSSPPVPLSHPRHRSPSRCRLSRSRSASPQAPSTRDHQVKHHRSRQDCT</sequence>
<keyword evidence="6" id="KW-0131">Cell cycle</keyword>
<feature type="compositionally biased region" description="Low complexity" evidence="7">
    <location>
        <begin position="270"/>
        <end position="279"/>
    </location>
</feature>
<dbReference type="Gene3D" id="1.25.10.10">
    <property type="entry name" value="Leucine-rich Repeat Variant"/>
    <property type="match status" value="1"/>
</dbReference>
<dbReference type="SUPFAM" id="SSF48371">
    <property type="entry name" value="ARM repeat"/>
    <property type="match status" value="1"/>
</dbReference>
<accession>A0ABQ7TFY6</accession>
<dbReference type="Pfam" id="PF12717">
    <property type="entry name" value="Cnd1"/>
    <property type="match status" value="1"/>
</dbReference>
<dbReference type="Proteomes" id="UP000826234">
    <property type="component" value="Unassembled WGS sequence"/>
</dbReference>
<evidence type="ECO:0000313" key="10">
    <source>
        <dbReference type="Proteomes" id="UP000826234"/>
    </source>
</evidence>
<evidence type="ECO:0000256" key="3">
    <source>
        <dbReference type="ARBA" id="ARBA00022776"/>
    </source>
</evidence>
<comment type="subcellular location">
    <subcellularLocation>
        <location evidence="1">Nucleus</location>
    </subcellularLocation>
</comment>
<protein>
    <recommendedName>
        <fullName evidence="8">Condensin complex subunit 1 C-terminal domain-containing protein</fullName>
    </recommendedName>
</protein>
<feature type="region of interest" description="Disordered" evidence="7">
    <location>
        <begin position="241"/>
        <end position="295"/>
    </location>
</feature>
<feature type="compositionally biased region" description="Basic residues" evidence="7">
    <location>
        <begin position="284"/>
        <end position="295"/>
    </location>
</feature>
<evidence type="ECO:0000256" key="6">
    <source>
        <dbReference type="ARBA" id="ARBA00023306"/>
    </source>
</evidence>
<evidence type="ECO:0000259" key="8">
    <source>
        <dbReference type="Pfam" id="PF12717"/>
    </source>
</evidence>
<dbReference type="InterPro" id="IPR011989">
    <property type="entry name" value="ARM-like"/>
</dbReference>
<name>A0ABQ7TFY6_PHRPL</name>
<evidence type="ECO:0000313" key="9">
    <source>
        <dbReference type="EMBL" id="KAH0628548.1"/>
    </source>
</evidence>
<dbReference type="PANTHER" id="PTHR14222:SF2">
    <property type="entry name" value="CONDENSIN COMPLEX SUBUNIT 1"/>
    <property type="match status" value="1"/>
</dbReference>
<dbReference type="InterPro" id="IPR032682">
    <property type="entry name" value="Cnd1_C"/>
</dbReference>
<evidence type="ECO:0000256" key="5">
    <source>
        <dbReference type="ARBA" id="ARBA00023242"/>
    </source>
</evidence>
<keyword evidence="4" id="KW-0226">DNA condensation</keyword>
<keyword evidence="2" id="KW-0132">Cell division</keyword>
<evidence type="ECO:0000256" key="1">
    <source>
        <dbReference type="ARBA" id="ARBA00004123"/>
    </source>
</evidence>
<evidence type="ECO:0000256" key="4">
    <source>
        <dbReference type="ARBA" id="ARBA00023067"/>
    </source>
</evidence>
<organism evidence="9 10">
    <name type="scientific">Phrynosoma platyrhinos</name>
    <name type="common">Desert horned lizard</name>
    <dbReference type="NCBI Taxonomy" id="52577"/>
    <lineage>
        <taxon>Eukaryota</taxon>
        <taxon>Metazoa</taxon>
        <taxon>Chordata</taxon>
        <taxon>Craniata</taxon>
        <taxon>Vertebrata</taxon>
        <taxon>Euteleostomi</taxon>
        <taxon>Lepidosauria</taxon>
        <taxon>Squamata</taxon>
        <taxon>Bifurcata</taxon>
        <taxon>Unidentata</taxon>
        <taxon>Episquamata</taxon>
        <taxon>Toxicofera</taxon>
        <taxon>Iguania</taxon>
        <taxon>Phrynosomatidae</taxon>
        <taxon>Phrynosomatinae</taxon>
        <taxon>Phrynosoma</taxon>
    </lineage>
</organism>
<reference evidence="9 10" key="1">
    <citation type="journal article" date="2022" name="Gigascience">
        <title>A chromosome-level genome assembly and annotation of the desert horned lizard, Phrynosoma platyrhinos, provides insight into chromosomal rearrangements among reptiles.</title>
        <authorList>
            <person name="Koochekian N."/>
            <person name="Ascanio A."/>
            <person name="Farleigh K."/>
            <person name="Card D.C."/>
            <person name="Schield D.R."/>
            <person name="Castoe T.A."/>
            <person name="Jezkova T."/>
        </authorList>
    </citation>
    <scope>NUCLEOTIDE SEQUENCE [LARGE SCALE GENOMIC DNA]</scope>
    <source>
        <strain evidence="9">NK-2021</strain>
    </source>
</reference>
<dbReference type="EMBL" id="JAIPUX010000439">
    <property type="protein sequence ID" value="KAH0628548.1"/>
    <property type="molecule type" value="Genomic_DNA"/>
</dbReference>
<evidence type="ECO:0000256" key="2">
    <source>
        <dbReference type="ARBA" id="ARBA00022618"/>
    </source>
</evidence>
<comment type="caution">
    <text evidence="9">The sequence shown here is derived from an EMBL/GenBank/DDBJ whole genome shotgun (WGS) entry which is preliminary data.</text>
</comment>
<keyword evidence="5" id="KW-0539">Nucleus</keyword>
<feature type="compositionally biased region" description="Basic residues" evidence="7">
    <location>
        <begin position="256"/>
        <end position="269"/>
    </location>
</feature>
<dbReference type="PANTHER" id="PTHR14222">
    <property type="entry name" value="CONDENSIN"/>
    <property type="match status" value="1"/>
</dbReference>